<evidence type="ECO:0000313" key="3">
    <source>
        <dbReference type="EMBL" id="QUB87141.1"/>
    </source>
</evidence>
<proteinExistence type="predicted"/>
<gene>
    <name evidence="2" type="ORF">ADJ77_06880</name>
    <name evidence="3" type="ORF">J5A51_06580</name>
</gene>
<dbReference type="KEGG" id="pfus:ADJ77_06880"/>
<dbReference type="Proteomes" id="UP000682005">
    <property type="component" value="Chromosome 1"/>
</dbReference>
<protein>
    <submittedName>
        <fullName evidence="2">Uncharacterized protein</fullName>
    </submittedName>
</protein>
<dbReference type="AlphaFoldDB" id="A0A0K1NKA2"/>
<dbReference type="EMBL" id="CP012074">
    <property type="protein sequence ID" value="AKU69499.1"/>
    <property type="molecule type" value="Genomic_DNA"/>
</dbReference>
<keyword evidence="5" id="KW-1185">Reference proteome</keyword>
<evidence type="ECO:0000313" key="5">
    <source>
        <dbReference type="Proteomes" id="UP000682005"/>
    </source>
</evidence>
<reference evidence="3 5" key="2">
    <citation type="submission" date="2021-03" db="EMBL/GenBank/DDBJ databases">
        <title>Human Oral Microbial Genomes.</title>
        <authorList>
            <person name="Johnston C.D."/>
            <person name="Chen T."/>
            <person name="Dewhirst F.E."/>
        </authorList>
    </citation>
    <scope>NUCLEOTIDE SEQUENCE [LARGE SCALE GENOMIC DNA]</scope>
    <source>
        <strain evidence="3 5">W1435</strain>
    </source>
</reference>
<dbReference type="EMBL" id="CP072370">
    <property type="protein sequence ID" value="QUB87141.1"/>
    <property type="molecule type" value="Genomic_DNA"/>
</dbReference>
<dbReference type="OrthoDB" id="1085214at2"/>
<keyword evidence="1" id="KW-0812">Transmembrane</keyword>
<sequence>MRKERKRSKRIILQIAMWTCILLSVGTCTRYILWVSLHRAKPDNQPKYSAKEECYFKELEKRNNWKNPDRYIYNINEKGDPLPNDSVFFNKNYAYSFGVDIEDSTTFFSLPANTEDTIALYLYNHVIDRTPQLRRIEIIFNYEEDLNERASIGHSRTEEYAVHGKRLVKLKHDME</sequence>
<feature type="transmembrane region" description="Helical" evidence="1">
    <location>
        <begin position="12"/>
        <end position="34"/>
    </location>
</feature>
<organism evidence="2 4">
    <name type="scientific">Prevotella fusca JCM 17724</name>
    <dbReference type="NCBI Taxonomy" id="1236517"/>
    <lineage>
        <taxon>Bacteria</taxon>
        <taxon>Pseudomonadati</taxon>
        <taxon>Bacteroidota</taxon>
        <taxon>Bacteroidia</taxon>
        <taxon>Bacteroidales</taxon>
        <taxon>Prevotellaceae</taxon>
        <taxon>Prevotella</taxon>
    </lineage>
</organism>
<keyword evidence="1" id="KW-0472">Membrane</keyword>
<evidence type="ECO:0000313" key="4">
    <source>
        <dbReference type="Proteomes" id="UP000060345"/>
    </source>
</evidence>
<reference evidence="2 4" key="1">
    <citation type="submission" date="2015-07" db="EMBL/GenBank/DDBJ databases">
        <authorList>
            <person name="Noorani M."/>
        </authorList>
    </citation>
    <scope>NUCLEOTIDE SEQUENCE [LARGE SCALE GENOMIC DNA]</scope>
    <source>
        <strain evidence="2 4">W1435</strain>
    </source>
</reference>
<accession>A0A0K1NKA2</accession>
<dbReference type="RefSeq" id="WP_025078855.1">
    <property type="nucleotide sequence ID" value="NZ_BAKO01000028.1"/>
</dbReference>
<evidence type="ECO:0000313" key="2">
    <source>
        <dbReference type="EMBL" id="AKU69499.1"/>
    </source>
</evidence>
<evidence type="ECO:0000256" key="1">
    <source>
        <dbReference type="SAM" id="Phobius"/>
    </source>
</evidence>
<keyword evidence="1" id="KW-1133">Transmembrane helix</keyword>
<dbReference type="Proteomes" id="UP000060345">
    <property type="component" value="Chromosome 1"/>
</dbReference>
<dbReference type="STRING" id="1236517.ADJ77_06880"/>
<name>A0A0K1NKA2_9BACT</name>